<feature type="region of interest" description="Disordered" evidence="1">
    <location>
        <begin position="242"/>
        <end position="290"/>
    </location>
</feature>
<evidence type="ECO:0000313" key="3">
    <source>
        <dbReference type="Proteomes" id="UP001060733"/>
    </source>
</evidence>
<feature type="compositionally biased region" description="Low complexity" evidence="1">
    <location>
        <begin position="174"/>
        <end position="190"/>
    </location>
</feature>
<feature type="region of interest" description="Disordered" evidence="1">
    <location>
        <begin position="1"/>
        <end position="21"/>
    </location>
</feature>
<keyword evidence="2" id="KW-0614">Plasmid</keyword>
<keyword evidence="3" id="KW-1185">Reference proteome</keyword>
<dbReference type="EMBL" id="CP106797">
    <property type="protein sequence ID" value="UXY40529.1"/>
    <property type="molecule type" value="Genomic_DNA"/>
</dbReference>
<accession>A0ABY6F1I1</accession>
<feature type="region of interest" description="Disordered" evidence="1">
    <location>
        <begin position="169"/>
        <end position="220"/>
    </location>
</feature>
<protein>
    <submittedName>
        <fullName evidence="2">Uncharacterized protein</fullName>
    </submittedName>
</protein>
<organism evidence="2 3">
    <name type="scientific">Streptomyces albidocamelliae</name>
    <dbReference type="NCBI Taxonomy" id="2981135"/>
    <lineage>
        <taxon>Bacteria</taxon>
        <taxon>Bacillati</taxon>
        <taxon>Actinomycetota</taxon>
        <taxon>Actinomycetes</taxon>
        <taxon>Kitasatosporales</taxon>
        <taxon>Streptomycetaceae</taxon>
        <taxon>Streptomyces</taxon>
    </lineage>
</organism>
<name>A0ABY6F1I1_9ACTN</name>
<proteinExistence type="predicted"/>
<evidence type="ECO:0000256" key="1">
    <source>
        <dbReference type="SAM" id="MobiDB-lite"/>
    </source>
</evidence>
<reference evidence="2" key="1">
    <citation type="submission" date="2022-10" db="EMBL/GenBank/DDBJ databases">
        <authorList>
            <person name="Mo P."/>
        </authorList>
    </citation>
    <scope>NUCLEOTIDE SEQUENCE</scope>
    <source>
        <strain evidence="2">HUAS 14-6</strain>
        <plasmid evidence="2">punmamed3</plasmid>
    </source>
</reference>
<feature type="compositionally biased region" description="Polar residues" evidence="1">
    <location>
        <begin position="274"/>
        <end position="286"/>
    </location>
</feature>
<dbReference type="Proteomes" id="UP001060733">
    <property type="component" value="Plasmid punmamed3"/>
</dbReference>
<gene>
    <name evidence="2" type="ORF">N8I86_38865</name>
</gene>
<sequence>MTVSKRPKSSPTRPKASAASPDQVVELYGPDADGWYDTRVMDWIALCEQLKDGEVRAYLILRSLVVEKFKNHVRVLTLQLLCELLPSPSGGPSSLTRVRGVLDGLTKVGLVTTPEGLPLKTSSRASALTKTLRIRINDRAPAGYAGWRNSEDKLKALGTALADLVEDDAGAGAGTDSAPSRASSGAGRISDPQPQPGRISDPAGRISDPAGRISDPLSRISDPVVVSDQVKRGLPLVFPSGSSSGLSPVAGHAEATGDVPSDGERENEAAPGGQTPSGTDVPQQRAGSGEYAAAGSRVVAAYAAALGRPVLNGTRSRLEGQAVELLAQGLPEGWLCDRARELAARGWSDLARHAERSTAPLPSEAPAAGRPGLPQWCGECGEGTPAARLNPRFRTLGELGSGEKCPRCHPALAAASGTYGP</sequence>
<evidence type="ECO:0000313" key="2">
    <source>
        <dbReference type="EMBL" id="UXY40529.1"/>
    </source>
</evidence>
<geneLocation type="plasmid" evidence="2 3">
    <name>punmamed3</name>
</geneLocation>
<dbReference type="RefSeq" id="WP_263280361.1">
    <property type="nucleotide sequence ID" value="NZ_CP106797.1"/>
</dbReference>